<dbReference type="Pfam" id="PF01740">
    <property type="entry name" value="STAS"/>
    <property type="match status" value="1"/>
</dbReference>
<dbReference type="Gene3D" id="3.30.750.24">
    <property type="entry name" value="STAS domain"/>
    <property type="match status" value="1"/>
</dbReference>
<dbReference type="PANTHER" id="PTHR33495:SF2">
    <property type="entry name" value="ANTI-SIGMA FACTOR ANTAGONIST TM_1081-RELATED"/>
    <property type="match status" value="1"/>
</dbReference>
<dbReference type="InterPro" id="IPR003658">
    <property type="entry name" value="Anti-sigma_ant"/>
</dbReference>
<dbReference type="SUPFAM" id="SSF52091">
    <property type="entry name" value="SpoIIaa-like"/>
    <property type="match status" value="1"/>
</dbReference>
<gene>
    <name evidence="4" type="ORF">ABZZ21_01290</name>
</gene>
<accession>A0ABV2UNU3</accession>
<evidence type="ECO:0000256" key="2">
    <source>
        <dbReference type="RuleBase" id="RU003749"/>
    </source>
</evidence>
<dbReference type="NCBIfam" id="TIGR00377">
    <property type="entry name" value="ant_ant_sig"/>
    <property type="match status" value="1"/>
</dbReference>
<evidence type="ECO:0000259" key="3">
    <source>
        <dbReference type="PROSITE" id="PS50801"/>
    </source>
</evidence>
<sequence length="120" mass="12671">MTDTHGAGRPGRLSIGLTSVDGVRVVTLRGEIDHTVRERFTEALLPDGDAGARTVVDLSGVTFMDSSGVNVLVAAHHGMSDAQGWLRIAGARDPVRRLLHLVALDQVIACHPTVEEALAA</sequence>
<dbReference type="PANTHER" id="PTHR33495">
    <property type="entry name" value="ANTI-SIGMA FACTOR ANTAGONIST TM_1081-RELATED-RELATED"/>
    <property type="match status" value="1"/>
</dbReference>
<feature type="domain" description="STAS" evidence="3">
    <location>
        <begin position="13"/>
        <end position="120"/>
    </location>
</feature>
<comment type="caution">
    <text evidence="4">The sequence shown here is derived from an EMBL/GenBank/DDBJ whole genome shotgun (WGS) entry which is preliminary data.</text>
</comment>
<organism evidence="4 5">
    <name type="scientific">Streptomyces ossamyceticus</name>
    <dbReference type="NCBI Taxonomy" id="249581"/>
    <lineage>
        <taxon>Bacteria</taxon>
        <taxon>Bacillati</taxon>
        <taxon>Actinomycetota</taxon>
        <taxon>Actinomycetes</taxon>
        <taxon>Kitasatosporales</taxon>
        <taxon>Streptomycetaceae</taxon>
        <taxon>Streptomyces</taxon>
    </lineage>
</organism>
<evidence type="ECO:0000313" key="4">
    <source>
        <dbReference type="EMBL" id="MET9843221.1"/>
    </source>
</evidence>
<dbReference type="InterPro" id="IPR002645">
    <property type="entry name" value="STAS_dom"/>
</dbReference>
<comment type="similarity">
    <text evidence="1 2">Belongs to the anti-sigma-factor antagonist family.</text>
</comment>
<dbReference type="RefSeq" id="WP_055515239.1">
    <property type="nucleotide sequence ID" value="NZ_JBEGHN010000023.1"/>
</dbReference>
<name>A0ABV2UNU3_9ACTN</name>
<reference evidence="4 5" key="1">
    <citation type="submission" date="2024-06" db="EMBL/GenBank/DDBJ databases">
        <title>The Natural Products Discovery Center: Release of the First 8490 Sequenced Strains for Exploring Actinobacteria Biosynthetic Diversity.</title>
        <authorList>
            <person name="Kalkreuter E."/>
            <person name="Kautsar S.A."/>
            <person name="Yang D."/>
            <person name="Bader C.D."/>
            <person name="Teijaro C.N."/>
            <person name="Fluegel L."/>
            <person name="Davis C.M."/>
            <person name="Simpson J.R."/>
            <person name="Lauterbach L."/>
            <person name="Steele A.D."/>
            <person name="Gui C."/>
            <person name="Meng S."/>
            <person name="Li G."/>
            <person name="Viehrig K."/>
            <person name="Ye F."/>
            <person name="Su P."/>
            <person name="Kiefer A.F."/>
            <person name="Nichols A."/>
            <person name="Cepeda A.J."/>
            <person name="Yan W."/>
            <person name="Fan B."/>
            <person name="Jiang Y."/>
            <person name="Adhikari A."/>
            <person name="Zheng C.-J."/>
            <person name="Schuster L."/>
            <person name="Cowan T.M."/>
            <person name="Smanski M.J."/>
            <person name="Chevrette M.G."/>
            <person name="De Carvalho L.P.S."/>
            <person name="Shen B."/>
        </authorList>
    </citation>
    <scope>NUCLEOTIDE SEQUENCE [LARGE SCALE GENOMIC DNA]</scope>
    <source>
        <strain evidence="4 5">NPDC006434</strain>
    </source>
</reference>
<dbReference type="PROSITE" id="PS50801">
    <property type="entry name" value="STAS"/>
    <property type="match status" value="1"/>
</dbReference>
<keyword evidence="5" id="KW-1185">Reference proteome</keyword>
<dbReference type="EMBL" id="JBEXPZ010000001">
    <property type="protein sequence ID" value="MET9843221.1"/>
    <property type="molecule type" value="Genomic_DNA"/>
</dbReference>
<evidence type="ECO:0000313" key="5">
    <source>
        <dbReference type="Proteomes" id="UP001550210"/>
    </source>
</evidence>
<proteinExistence type="inferred from homology"/>
<dbReference type="CDD" id="cd07043">
    <property type="entry name" value="STAS_anti-anti-sigma_factors"/>
    <property type="match status" value="1"/>
</dbReference>
<dbReference type="InterPro" id="IPR036513">
    <property type="entry name" value="STAS_dom_sf"/>
</dbReference>
<dbReference type="Proteomes" id="UP001550210">
    <property type="component" value="Unassembled WGS sequence"/>
</dbReference>
<evidence type="ECO:0000256" key="1">
    <source>
        <dbReference type="ARBA" id="ARBA00009013"/>
    </source>
</evidence>
<protein>
    <recommendedName>
        <fullName evidence="2">Anti-sigma factor antagonist</fullName>
    </recommendedName>
</protein>